<comment type="caution">
    <text evidence="2">The sequence shown here is derived from an EMBL/GenBank/DDBJ whole genome shotgun (WGS) entry which is preliminary data.</text>
</comment>
<evidence type="ECO:0000256" key="1">
    <source>
        <dbReference type="SAM" id="Phobius"/>
    </source>
</evidence>
<keyword evidence="3" id="KW-1185">Reference proteome</keyword>
<accession>A0ABT8REJ9</accession>
<keyword evidence="1" id="KW-1133">Transmembrane helix</keyword>
<evidence type="ECO:0000313" key="2">
    <source>
        <dbReference type="EMBL" id="MDO1450527.1"/>
    </source>
</evidence>
<dbReference type="EMBL" id="JAUKPO010000032">
    <property type="protein sequence ID" value="MDO1450527.1"/>
    <property type="molecule type" value="Genomic_DNA"/>
</dbReference>
<name>A0ABT8REJ9_9BACT</name>
<reference evidence="2" key="1">
    <citation type="submission" date="2023-07" db="EMBL/GenBank/DDBJ databases">
        <title>The genome sequence of Rhodocytophaga aerolata KACC 12507.</title>
        <authorList>
            <person name="Zhang X."/>
        </authorList>
    </citation>
    <scope>NUCLEOTIDE SEQUENCE</scope>
    <source>
        <strain evidence="2">KACC 12507</strain>
    </source>
</reference>
<feature type="transmembrane region" description="Helical" evidence="1">
    <location>
        <begin position="64"/>
        <end position="84"/>
    </location>
</feature>
<evidence type="ECO:0000313" key="3">
    <source>
        <dbReference type="Proteomes" id="UP001168528"/>
    </source>
</evidence>
<feature type="transmembrane region" description="Helical" evidence="1">
    <location>
        <begin position="6"/>
        <end position="27"/>
    </location>
</feature>
<organism evidence="2 3">
    <name type="scientific">Rhodocytophaga aerolata</name>
    <dbReference type="NCBI Taxonomy" id="455078"/>
    <lineage>
        <taxon>Bacteria</taxon>
        <taxon>Pseudomonadati</taxon>
        <taxon>Bacteroidota</taxon>
        <taxon>Cytophagia</taxon>
        <taxon>Cytophagales</taxon>
        <taxon>Rhodocytophagaceae</taxon>
        <taxon>Rhodocytophaga</taxon>
    </lineage>
</organism>
<keyword evidence="1" id="KW-0472">Membrane</keyword>
<protein>
    <recommendedName>
        <fullName evidence="4">AI-2E family transporter</fullName>
    </recommendedName>
</protein>
<gene>
    <name evidence="2" type="ORF">Q0590_29900</name>
</gene>
<sequence length="98" mass="10603">MSVTDHNAGLLVNIATAMSILSLGAYGMVSMRSMLIPFASLLLLAMILYPIYKQLLHWGTGRTGAIGICLLLTIVLFAVLIISINRQIVAFIKDLLQG</sequence>
<feature type="transmembrane region" description="Helical" evidence="1">
    <location>
        <begin position="34"/>
        <end position="52"/>
    </location>
</feature>
<evidence type="ECO:0008006" key="4">
    <source>
        <dbReference type="Google" id="ProtNLM"/>
    </source>
</evidence>
<proteinExistence type="predicted"/>
<dbReference type="Proteomes" id="UP001168528">
    <property type="component" value="Unassembled WGS sequence"/>
</dbReference>
<dbReference type="RefSeq" id="WP_302041329.1">
    <property type="nucleotide sequence ID" value="NZ_JAUKPO010000032.1"/>
</dbReference>
<keyword evidence="1" id="KW-0812">Transmembrane</keyword>